<dbReference type="AlphaFoldDB" id="A0A8J6MC01"/>
<keyword evidence="1" id="KW-1133">Transmembrane helix</keyword>
<dbReference type="Proteomes" id="UP000607645">
    <property type="component" value="Unassembled WGS sequence"/>
</dbReference>
<feature type="transmembrane region" description="Helical" evidence="1">
    <location>
        <begin position="64"/>
        <end position="82"/>
    </location>
</feature>
<feature type="transmembrane region" description="Helical" evidence="1">
    <location>
        <begin position="173"/>
        <end position="192"/>
    </location>
</feature>
<protein>
    <recommendedName>
        <fullName evidence="4">TrbL/VirB6 plasmid conjugal transfer protein</fullName>
    </recommendedName>
</protein>
<accession>A0A8J6MC01</accession>
<organism evidence="2 3">
    <name type="scientific">Lawsonibacter faecis</name>
    <dbReference type="NCBI Taxonomy" id="2763052"/>
    <lineage>
        <taxon>Bacteria</taxon>
        <taxon>Bacillati</taxon>
        <taxon>Bacillota</taxon>
        <taxon>Clostridia</taxon>
        <taxon>Eubacteriales</taxon>
        <taxon>Oscillospiraceae</taxon>
        <taxon>Lawsonibacter</taxon>
    </lineage>
</organism>
<evidence type="ECO:0000313" key="2">
    <source>
        <dbReference type="EMBL" id="MBC5736175.1"/>
    </source>
</evidence>
<keyword evidence="3" id="KW-1185">Reference proteome</keyword>
<gene>
    <name evidence="2" type="ORF">H8S62_04010</name>
</gene>
<evidence type="ECO:0008006" key="4">
    <source>
        <dbReference type="Google" id="ProtNLM"/>
    </source>
</evidence>
<sequence>MDLIWQKFTEWLKELLVSGIMDNVNGLFDNVNSRVAGIAGQVGATPQGWNSGVYGMIRTLSDNVILPIAGVILAFVMTLELIQLITEKNNMHDVDTWMFFKWIFKTACAVLIVTNTWNIVMGVFEAAQSVVNSASGIIISDTSLTFNEHIAGFEAALAEMEVWSLLGLWLESVVVHLSMWALTICIFIICYGRMIEIYCVTSIAPIPMATMANREWGQMGQNYLRSLLALGFQGFLIIVCVAIYAVLIQNIVVESSVSAAIWTCMGYTVLLCFTLFKTSSLARSLFHAH</sequence>
<feature type="transmembrane region" description="Helical" evidence="1">
    <location>
        <begin position="227"/>
        <end position="247"/>
    </location>
</feature>
<evidence type="ECO:0000313" key="3">
    <source>
        <dbReference type="Proteomes" id="UP000607645"/>
    </source>
</evidence>
<feature type="transmembrane region" description="Helical" evidence="1">
    <location>
        <begin position="102"/>
        <end position="124"/>
    </location>
</feature>
<keyword evidence="1" id="KW-0472">Membrane</keyword>
<evidence type="ECO:0000256" key="1">
    <source>
        <dbReference type="SAM" id="Phobius"/>
    </source>
</evidence>
<feature type="transmembrane region" description="Helical" evidence="1">
    <location>
        <begin position="259"/>
        <end position="276"/>
    </location>
</feature>
<comment type="caution">
    <text evidence="2">The sequence shown here is derived from an EMBL/GenBank/DDBJ whole genome shotgun (WGS) entry which is preliminary data.</text>
</comment>
<dbReference type="InterPro" id="IPR045798">
    <property type="entry name" value="TrbL_Firmicutes"/>
</dbReference>
<keyword evidence="1" id="KW-0812">Transmembrane</keyword>
<proteinExistence type="predicted"/>
<dbReference type="Pfam" id="PF19478">
    <property type="entry name" value="TrbL_2"/>
    <property type="match status" value="1"/>
</dbReference>
<dbReference type="RefSeq" id="WP_186918543.1">
    <property type="nucleotide sequence ID" value="NZ_JACOPQ010000002.1"/>
</dbReference>
<reference evidence="2" key="1">
    <citation type="submission" date="2020-08" db="EMBL/GenBank/DDBJ databases">
        <title>Genome public.</title>
        <authorList>
            <person name="Liu C."/>
            <person name="Sun Q."/>
        </authorList>
    </citation>
    <scope>NUCLEOTIDE SEQUENCE</scope>
    <source>
        <strain evidence="2">NSJ-52</strain>
    </source>
</reference>
<dbReference type="EMBL" id="JACOPQ010000002">
    <property type="protein sequence ID" value="MBC5736175.1"/>
    <property type="molecule type" value="Genomic_DNA"/>
</dbReference>
<name>A0A8J6MC01_9FIRM</name>